<dbReference type="InterPro" id="IPR001810">
    <property type="entry name" value="F-box_dom"/>
</dbReference>
<organism evidence="2 3">
    <name type="scientific">Sphenostylis stenocarpa</name>
    <dbReference type="NCBI Taxonomy" id="92480"/>
    <lineage>
        <taxon>Eukaryota</taxon>
        <taxon>Viridiplantae</taxon>
        <taxon>Streptophyta</taxon>
        <taxon>Embryophyta</taxon>
        <taxon>Tracheophyta</taxon>
        <taxon>Spermatophyta</taxon>
        <taxon>Magnoliopsida</taxon>
        <taxon>eudicotyledons</taxon>
        <taxon>Gunneridae</taxon>
        <taxon>Pentapetalae</taxon>
        <taxon>rosids</taxon>
        <taxon>fabids</taxon>
        <taxon>Fabales</taxon>
        <taxon>Fabaceae</taxon>
        <taxon>Papilionoideae</taxon>
        <taxon>50 kb inversion clade</taxon>
        <taxon>NPAAA clade</taxon>
        <taxon>indigoferoid/millettioid clade</taxon>
        <taxon>Phaseoleae</taxon>
        <taxon>Sphenostylis</taxon>
    </lineage>
</organism>
<evidence type="ECO:0000313" key="3">
    <source>
        <dbReference type="Proteomes" id="UP001189624"/>
    </source>
</evidence>
<dbReference type="InterPro" id="IPR040267">
    <property type="entry name" value="EID1-like"/>
</dbReference>
<feature type="domain" description="F-box" evidence="1">
    <location>
        <begin position="44"/>
        <end position="84"/>
    </location>
</feature>
<keyword evidence="3" id="KW-1185">Reference proteome</keyword>
<evidence type="ECO:0000259" key="1">
    <source>
        <dbReference type="Pfam" id="PF12937"/>
    </source>
</evidence>
<sequence length="260" mass="29947">MKAVSIYRRQKLYLEFINLNFKSQKSSCCESSMEEESVFSMLNDDIVLAIFAKLEDDPRHWARVACVCTRFSSLIRHSCWKTKCSKTLPSLLADSPATCASLLKLAVCCPGLRHAGVAADRDASKRPKTCRKPHLARGNWDLRREQGCKLLARQFRDDCLYLCDWPGCVHPQQNRRYMLFRGVFKDFKTTRVWRSLDGEKRRKIPIECAFCTCRQTWDLHSAFCLRRGFGYQIDGEPVVRAYVCENGHVSGAWTDVPLFS</sequence>
<proteinExistence type="predicted"/>
<dbReference type="AlphaFoldDB" id="A0AA86T2H4"/>
<gene>
    <name evidence="2" type="ORF">AYBTSS11_LOCUS22398</name>
</gene>
<reference evidence="2" key="1">
    <citation type="submission" date="2023-10" db="EMBL/GenBank/DDBJ databases">
        <authorList>
            <person name="Domelevo Entfellner J.-B."/>
        </authorList>
    </citation>
    <scope>NUCLEOTIDE SEQUENCE</scope>
</reference>
<evidence type="ECO:0000313" key="2">
    <source>
        <dbReference type="EMBL" id="CAJ1969705.1"/>
    </source>
</evidence>
<dbReference type="Proteomes" id="UP001189624">
    <property type="component" value="Chromosome 7"/>
</dbReference>
<name>A0AA86T2H4_9FABA</name>
<dbReference type="EMBL" id="OY731404">
    <property type="protein sequence ID" value="CAJ1969705.1"/>
    <property type="molecule type" value="Genomic_DNA"/>
</dbReference>
<dbReference type="Gramene" id="rna-AYBTSS11_LOCUS22398">
    <property type="protein sequence ID" value="CAJ1969705.1"/>
    <property type="gene ID" value="gene-AYBTSS11_LOCUS22398"/>
</dbReference>
<dbReference type="InterPro" id="IPR036047">
    <property type="entry name" value="F-box-like_dom_sf"/>
</dbReference>
<dbReference type="Gene3D" id="1.20.1280.50">
    <property type="match status" value="1"/>
</dbReference>
<dbReference type="PANTHER" id="PTHR31348">
    <property type="entry name" value="EID1-LIKE F-BOX PROTEIN 2-RELATED"/>
    <property type="match status" value="1"/>
</dbReference>
<dbReference type="PANTHER" id="PTHR31348:SF4">
    <property type="entry name" value="PHYTOCHROME A-ASSOCIATED F-BOX PROTEIN"/>
    <property type="match status" value="1"/>
</dbReference>
<accession>A0AA86T2H4</accession>
<dbReference type="SUPFAM" id="SSF81383">
    <property type="entry name" value="F-box domain"/>
    <property type="match status" value="1"/>
</dbReference>
<protein>
    <recommendedName>
        <fullName evidence="1">F-box domain-containing protein</fullName>
    </recommendedName>
</protein>
<dbReference type="Pfam" id="PF12937">
    <property type="entry name" value="F-box-like"/>
    <property type="match status" value="1"/>
</dbReference>